<dbReference type="Proteomes" id="UP000467841">
    <property type="component" value="Unassembled WGS sequence"/>
</dbReference>
<dbReference type="SUPFAM" id="SSF53098">
    <property type="entry name" value="Ribonuclease H-like"/>
    <property type="match status" value="1"/>
</dbReference>
<gene>
    <name evidence="1" type="ORF">MERR_LOCUS12971</name>
</gene>
<evidence type="ECO:0000313" key="2">
    <source>
        <dbReference type="Proteomes" id="UP000467841"/>
    </source>
</evidence>
<protein>
    <recommendedName>
        <fullName evidence="3">Reverse transcriptase domain-containing protein</fullName>
    </recommendedName>
</protein>
<proteinExistence type="predicted"/>
<sequence>MTIQWNGEKTEAFTPKKGLRQGDPLSPYLFVMCLERLCHLIDEAVIQASVAQVRVIRGILERFCIASGQKVSLEKSKTFISQNVSRELGKLISDESGISSTRELGKYLGMPVLQKRINKDTFGEVLEKVSSWLAGWKGQLLSLAGRITLTKAVLSSVPVHTMSTAMLPQSTLNRLDKKEGALGIRKAKEMNTALLAKLGWRLLHNEISLWAKVLRSKYKVKEVKDAAWFSTKGNWSSTWRSVLRGMRDVVIPGMNWMIGNGRTTRFWKDKWLSGQSSVELATTEILEALTESRVSDLWQSGSGWLLTQIEPYVSVDTRLRLAAVVVDEVTGGRDRMSWGLTQDGEFSVTSAYSFLTQDTRPRQCMAGLFTRAWHVVVPERVRVFLWLLGGAGNGDVAMYIFESNGKCRDRVKFIKDIAKEVASAYSFEPDSGGMSNRVERHIAWKPPMQGWWKINTDGASRGNPGLATAGGVLRDENGSWKLDERLHPGTTVHRGTRFILPSIGLTGAPCQCLVGSHIVIWYHTRPRQLTRLSSESSSLHAQPPRCQSGWALTCENALDYTFLNNMWLDTPHVLST</sequence>
<dbReference type="EMBL" id="CACVBM020001032">
    <property type="protein sequence ID" value="CAA7025736.1"/>
    <property type="molecule type" value="Genomic_DNA"/>
</dbReference>
<name>A0A6D2I7G2_9BRAS</name>
<dbReference type="InterPro" id="IPR012337">
    <property type="entry name" value="RNaseH-like_sf"/>
</dbReference>
<comment type="caution">
    <text evidence="1">The sequence shown here is derived from an EMBL/GenBank/DDBJ whole genome shotgun (WGS) entry which is preliminary data.</text>
</comment>
<evidence type="ECO:0000313" key="1">
    <source>
        <dbReference type="EMBL" id="CAA7025736.1"/>
    </source>
</evidence>
<dbReference type="AlphaFoldDB" id="A0A6D2I7G2"/>
<keyword evidence="2" id="KW-1185">Reference proteome</keyword>
<dbReference type="OrthoDB" id="1932527at2759"/>
<accession>A0A6D2I7G2</accession>
<organism evidence="1 2">
    <name type="scientific">Microthlaspi erraticum</name>
    <dbReference type="NCBI Taxonomy" id="1685480"/>
    <lineage>
        <taxon>Eukaryota</taxon>
        <taxon>Viridiplantae</taxon>
        <taxon>Streptophyta</taxon>
        <taxon>Embryophyta</taxon>
        <taxon>Tracheophyta</taxon>
        <taxon>Spermatophyta</taxon>
        <taxon>Magnoliopsida</taxon>
        <taxon>eudicotyledons</taxon>
        <taxon>Gunneridae</taxon>
        <taxon>Pentapetalae</taxon>
        <taxon>rosids</taxon>
        <taxon>malvids</taxon>
        <taxon>Brassicales</taxon>
        <taxon>Brassicaceae</taxon>
        <taxon>Coluteocarpeae</taxon>
        <taxon>Microthlaspi</taxon>
    </lineage>
</organism>
<dbReference type="PANTHER" id="PTHR33116">
    <property type="entry name" value="REVERSE TRANSCRIPTASE ZINC-BINDING DOMAIN-CONTAINING PROTEIN-RELATED-RELATED"/>
    <property type="match status" value="1"/>
</dbReference>
<dbReference type="PANTHER" id="PTHR33116:SF70">
    <property type="entry name" value="NON-LTR RETROELEMENT REVERSE TRANSCRIPTASE-LIKE PROTEIN"/>
    <property type="match status" value="1"/>
</dbReference>
<reference evidence="1" key="1">
    <citation type="submission" date="2020-01" db="EMBL/GenBank/DDBJ databases">
        <authorList>
            <person name="Mishra B."/>
        </authorList>
    </citation>
    <scope>NUCLEOTIDE SEQUENCE [LARGE SCALE GENOMIC DNA]</scope>
</reference>
<evidence type="ECO:0008006" key="3">
    <source>
        <dbReference type="Google" id="ProtNLM"/>
    </source>
</evidence>